<dbReference type="InterPro" id="IPR003660">
    <property type="entry name" value="HAMP_dom"/>
</dbReference>
<dbReference type="CDD" id="cd00082">
    <property type="entry name" value="HisKA"/>
    <property type="match status" value="1"/>
</dbReference>
<dbReference type="InterPro" id="IPR004358">
    <property type="entry name" value="Sig_transdc_His_kin-like_C"/>
</dbReference>
<comment type="catalytic activity">
    <reaction evidence="1">
        <text>ATP + protein L-histidine = ADP + protein N-phospho-L-histidine.</text>
        <dbReference type="EC" id="2.7.13.3"/>
    </reaction>
</comment>
<dbReference type="KEGG" id="vab:WPS_20790"/>
<dbReference type="PANTHER" id="PTHR45436">
    <property type="entry name" value="SENSOR HISTIDINE KINASE YKOH"/>
    <property type="match status" value="1"/>
</dbReference>
<dbReference type="InterPro" id="IPR003661">
    <property type="entry name" value="HisK_dim/P_dom"/>
</dbReference>
<dbReference type="PANTHER" id="PTHR45436:SF5">
    <property type="entry name" value="SENSOR HISTIDINE KINASE TRCS"/>
    <property type="match status" value="1"/>
</dbReference>
<dbReference type="Gene3D" id="3.30.565.10">
    <property type="entry name" value="Histidine kinase-like ATPase, C-terminal domain"/>
    <property type="match status" value="1"/>
</dbReference>
<dbReference type="SMART" id="SM00387">
    <property type="entry name" value="HATPase_c"/>
    <property type="match status" value="1"/>
</dbReference>
<dbReference type="CDD" id="cd00075">
    <property type="entry name" value="HATPase"/>
    <property type="match status" value="1"/>
</dbReference>
<evidence type="ECO:0000256" key="7">
    <source>
        <dbReference type="ARBA" id="ARBA00022777"/>
    </source>
</evidence>
<evidence type="ECO:0000259" key="13">
    <source>
        <dbReference type="PROSITE" id="PS50109"/>
    </source>
</evidence>
<dbReference type="Proteomes" id="UP001317532">
    <property type="component" value="Chromosome"/>
</dbReference>
<dbReference type="InterPro" id="IPR005467">
    <property type="entry name" value="His_kinase_dom"/>
</dbReference>
<proteinExistence type="predicted"/>
<evidence type="ECO:0000256" key="9">
    <source>
        <dbReference type="ARBA" id="ARBA00023012"/>
    </source>
</evidence>
<reference evidence="15 16" key="1">
    <citation type="journal article" date="2022" name="ISME Commun">
        <title>Vulcanimicrobium alpinus gen. nov. sp. nov., the first cultivated representative of the candidate phylum 'Eremiobacterota', is a metabolically versatile aerobic anoxygenic phototroph.</title>
        <authorList>
            <person name="Yabe S."/>
            <person name="Muto K."/>
            <person name="Abe K."/>
            <person name="Yokota A."/>
            <person name="Staudigel H."/>
            <person name="Tebo B.M."/>
        </authorList>
    </citation>
    <scope>NUCLEOTIDE SEQUENCE [LARGE SCALE GENOMIC DNA]</scope>
    <source>
        <strain evidence="15 16">WC8-2</strain>
    </source>
</reference>
<dbReference type="SMART" id="SM00388">
    <property type="entry name" value="HisKA"/>
    <property type="match status" value="1"/>
</dbReference>
<evidence type="ECO:0000256" key="11">
    <source>
        <dbReference type="SAM" id="MobiDB-lite"/>
    </source>
</evidence>
<dbReference type="Gene3D" id="1.10.287.130">
    <property type="match status" value="1"/>
</dbReference>
<dbReference type="SUPFAM" id="SSF47384">
    <property type="entry name" value="Homodimeric domain of signal transducing histidine kinase"/>
    <property type="match status" value="1"/>
</dbReference>
<keyword evidence="4" id="KW-0597">Phosphoprotein</keyword>
<feature type="domain" description="Histidine kinase" evidence="13">
    <location>
        <begin position="289"/>
        <end position="500"/>
    </location>
</feature>
<dbReference type="GO" id="GO:0000155">
    <property type="term" value="F:phosphorelay sensor kinase activity"/>
    <property type="evidence" value="ECO:0007669"/>
    <property type="project" value="InterPro"/>
</dbReference>
<keyword evidence="7" id="KW-0418">Kinase</keyword>
<dbReference type="Pfam" id="PF02518">
    <property type="entry name" value="HATPase_c"/>
    <property type="match status" value="1"/>
</dbReference>
<feature type="domain" description="HAMP" evidence="14">
    <location>
        <begin position="221"/>
        <end position="274"/>
    </location>
</feature>
<evidence type="ECO:0000256" key="6">
    <source>
        <dbReference type="ARBA" id="ARBA00022692"/>
    </source>
</evidence>
<dbReference type="SUPFAM" id="SSF55874">
    <property type="entry name" value="ATPase domain of HSP90 chaperone/DNA topoisomerase II/histidine kinase"/>
    <property type="match status" value="1"/>
</dbReference>
<evidence type="ECO:0000256" key="8">
    <source>
        <dbReference type="ARBA" id="ARBA00022989"/>
    </source>
</evidence>
<evidence type="ECO:0000256" key="1">
    <source>
        <dbReference type="ARBA" id="ARBA00000085"/>
    </source>
</evidence>
<dbReference type="PROSITE" id="PS50109">
    <property type="entry name" value="HIS_KIN"/>
    <property type="match status" value="1"/>
</dbReference>
<dbReference type="InterPro" id="IPR036097">
    <property type="entry name" value="HisK_dim/P_sf"/>
</dbReference>
<protein>
    <recommendedName>
        <fullName evidence="3">histidine kinase</fullName>
        <ecNumber evidence="3">2.7.13.3</ecNumber>
    </recommendedName>
</protein>
<evidence type="ECO:0000256" key="10">
    <source>
        <dbReference type="ARBA" id="ARBA00023136"/>
    </source>
</evidence>
<comment type="subcellular location">
    <subcellularLocation>
        <location evidence="2">Membrane</location>
    </subcellularLocation>
</comment>
<keyword evidence="5" id="KW-0808">Transferase</keyword>
<feature type="transmembrane region" description="Helical" evidence="12">
    <location>
        <begin position="12"/>
        <end position="37"/>
    </location>
</feature>
<accession>A0AAN1XYT4</accession>
<dbReference type="InterPro" id="IPR036890">
    <property type="entry name" value="HATPase_C_sf"/>
</dbReference>
<gene>
    <name evidence="15" type="ORF">WPS_20790</name>
</gene>
<keyword evidence="8 12" id="KW-1133">Transmembrane helix</keyword>
<evidence type="ECO:0000256" key="3">
    <source>
        <dbReference type="ARBA" id="ARBA00012438"/>
    </source>
</evidence>
<dbReference type="RefSeq" id="WP_317994450.1">
    <property type="nucleotide sequence ID" value="NZ_AP025523.1"/>
</dbReference>
<dbReference type="Pfam" id="PF00672">
    <property type="entry name" value="HAMP"/>
    <property type="match status" value="1"/>
</dbReference>
<dbReference type="InterPro" id="IPR050428">
    <property type="entry name" value="TCS_sensor_his_kinase"/>
</dbReference>
<organism evidence="15 16">
    <name type="scientific">Vulcanimicrobium alpinum</name>
    <dbReference type="NCBI Taxonomy" id="3016050"/>
    <lineage>
        <taxon>Bacteria</taxon>
        <taxon>Bacillati</taxon>
        <taxon>Vulcanimicrobiota</taxon>
        <taxon>Vulcanimicrobiia</taxon>
        <taxon>Vulcanimicrobiales</taxon>
        <taxon>Vulcanimicrobiaceae</taxon>
        <taxon>Vulcanimicrobium</taxon>
    </lineage>
</organism>
<dbReference type="EC" id="2.7.13.3" evidence="3"/>
<feature type="region of interest" description="Disordered" evidence="11">
    <location>
        <begin position="106"/>
        <end position="132"/>
    </location>
</feature>
<sequence length="511" mass="54942">MFASFSRRLTSWYVVAAVTFVVVILSALALAALYAYVHLVQGNIDADAREAEAFSARAVMRRETFVAAAKEFEGRMNRPGVRMVAFMGPPRPGDRDGREYTRPMLLKPGPAPTHHAVPRPPSARANDGPPPFDGPPTLVVNGIVLRGDPRHQAFDGSRIGFALETAFGGRLRRVDFVGGALSLVPDVNATFAVATWLLLAIAGVAALVGLLAWFGGRYITTQVLQPLVEVTHALQRFAARDFTPQPVTVAGKSEFDAIALAYNAAAAQVAAAFAERQAAETQMRQFVADAGHELRTPLTIVLGYIDLLRRKADDGDERSRRIFAAVAAEGARMRVLIDNLVLLARMEGDDARPAEPFDLRPLIDEIVDARRILAPSLQIDVDLSVDAQVIGNRDEIHEAIANIVDNAIKYAPDAPLRIAADASAGGVDVTIADRGPGIQPGDQAAIFDRFYRGATRGDVEGSGLGLAIAKRAVERAGGTLVLQSSTADGTAFVLHLRADQVRRRETRIARA</sequence>
<keyword evidence="10 12" id="KW-0472">Membrane</keyword>
<dbReference type="Gene3D" id="6.10.340.10">
    <property type="match status" value="1"/>
</dbReference>
<evidence type="ECO:0000313" key="16">
    <source>
        <dbReference type="Proteomes" id="UP001317532"/>
    </source>
</evidence>
<evidence type="ECO:0000256" key="2">
    <source>
        <dbReference type="ARBA" id="ARBA00004370"/>
    </source>
</evidence>
<evidence type="ECO:0000313" key="15">
    <source>
        <dbReference type="EMBL" id="BDE06803.1"/>
    </source>
</evidence>
<dbReference type="EMBL" id="AP025523">
    <property type="protein sequence ID" value="BDE06803.1"/>
    <property type="molecule type" value="Genomic_DNA"/>
</dbReference>
<feature type="transmembrane region" description="Helical" evidence="12">
    <location>
        <begin position="191"/>
        <end position="214"/>
    </location>
</feature>
<dbReference type="InterPro" id="IPR003594">
    <property type="entry name" value="HATPase_dom"/>
</dbReference>
<name>A0AAN1XYT4_UNVUL</name>
<evidence type="ECO:0000256" key="12">
    <source>
        <dbReference type="SAM" id="Phobius"/>
    </source>
</evidence>
<evidence type="ECO:0000259" key="14">
    <source>
        <dbReference type="PROSITE" id="PS50885"/>
    </source>
</evidence>
<evidence type="ECO:0000256" key="4">
    <source>
        <dbReference type="ARBA" id="ARBA00022553"/>
    </source>
</evidence>
<evidence type="ECO:0000256" key="5">
    <source>
        <dbReference type="ARBA" id="ARBA00022679"/>
    </source>
</evidence>
<keyword evidence="9" id="KW-0902">Two-component regulatory system</keyword>
<keyword evidence="6 12" id="KW-0812">Transmembrane</keyword>
<dbReference type="AlphaFoldDB" id="A0AAN1XYT4"/>
<dbReference type="PRINTS" id="PR00344">
    <property type="entry name" value="BCTRLSENSOR"/>
</dbReference>
<dbReference type="PROSITE" id="PS50885">
    <property type="entry name" value="HAMP"/>
    <property type="match status" value="1"/>
</dbReference>
<dbReference type="Pfam" id="PF00512">
    <property type="entry name" value="HisKA"/>
    <property type="match status" value="1"/>
</dbReference>
<dbReference type="GO" id="GO:0005886">
    <property type="term" value="C:plasma membrane"/>
    <property type="evidence" value="ECO:0007669"/>
    <property type="project" value="TreeGrafter"/>
</dbReference>
<keyword evidence="16" id="KW-1185">Reference proteome</keyword>